<feature type="chain" id="PRO_5039055031" description="DUF559 domain-containing protein" evidence="1">
    <location>
        <begin position="25"/>
        <end position="339"/>
    </location>
</feature>
<reference evidence="2 4" key="1">
    <citation type="journal article" date="2018" name="Elife">
        <title>Discovery and characterization of a prevalent human gut bacterial enzyme sufficient for the inactivation of a family of plant toxins.</title>
        <authorList>
            <person name="Koppel N."/>
            <person name="Bisanz J.E."/>
            <person name="Pandelia M.E."/>
            <person name="Turnbaugh P.J."/>
            <person name="Balskus E.P."/>
        </authorList>
    </citation>
    <scope>NUCLEOTIDE SEQUENCE [LARGE SCALE GENOMIC DNA]</scope>
    <source>
        <strain evidence="2 4">DSM 16107</strain>
    </source>
</reference>
<evidence type="ECO:0000313" key="2">
    <source>
        <dbReference type="EMBL" id="RDB68611.1"/>
    </source>
</evidence>
<evidence type="ECO:0000313" key="4">
    <source>
        <dbReference type="Proteomes" id="UP000253817"/>
    </source>
</evidence>
<keyword evidence="4" id="KW-1185">Reference proteome</keyword>
<protein>
    <recommendedName>
        <fullName evidence="6">DUF559 domain-containing protein</fullName>
    </recommendedName>
</protein>
<name>A0A3N0IQC0_9ACTN</name>
<dbReference type="AlphaFoldDB" id="A0A3N0IQC0"/>
<keyword evidence="1" id="KW-0732">Signal</keyword>
<dbReference type="Proteomes" id="UP000270112">
    <property type="component" value="Unassembled WGS sequence"/>
</dbReference>
<evidence type="ECO:0008006" key="6">
    <source>
        <dbReference type="Google" id="ProtNLM"/>
    </source>
</evidence>
<evidence type="ECO:0000256" key="1">
    <source>
        <dbReference type="SAM" id="SignalP"/>
    </source>
</evidence>
<evidence type="ECO:0000313" key="3">
    <source>
        <dbReference type="EMBL" id="RNM39195.1"/>
    </source>
</evidence>
<dbReference type="EMBL" id="QICC01000132">
    <property type="protein sequence ID" value="RNM39195.1"/>
    <property type="molecule type" value="Genomic_DNA"/>
</dbReference>
<evidence type="ECO:0000313" key="5">
    <source>
        <dbReference type="Proteomes" id="UP000270112"/>
    </source>
</evidence>
<dbReference type="Proteomes" id="UP000253817">
    <property type="component" value="Unassembled WGS sequence"/>
</dbReference>
<dbReference type="EMBL" id="PPTT01000014">
    <property type="protein sequence ID" value="RDB68611.1"/>
    <property type="molecule type" value="Genomic_DNA"/>
</dbReference>
<reference evidence="5" key="2">
    <citation type="submission" date="2018-05" db="EMBL/GenBank/DDBJ databases">
        <title>Genome Sequencing of selected type strains of the family Eggerthellaceae.</title>
        <authorList>
            <person name="Danylec N."/>
            <person name="Stoll D.A."/>
            <person name="Doetsch A."/>
            <person name="Huch M."/>
        </authorList>
    </citation>
    <scope>NUCLEOTIDE SEQUENCE [LARGE SCALE GENOMIC DNA]</scope>
    <source>
        <strain evidence="5">DSM 16107</strain>
    </source>
</reference>
<gene>
    <name evidence="2" type="ORF">C1876_09160</name>
    <name evidence="3" type="ORF">DMP09_16880</name>
</gene>
<comment type="caution">
    <text evidence="3">The sequence shown here is derived from an EMBL/GenBank/DDBJ whole genome shotgun (WGS) entry which is preliminary data.</text>
</comment>
<accession>A0A3N0IQC0</accession>
<feature type="signal peptide" evidence="1">
    <location>
        <begin position="1"/>
        <end position="24"/>
    </location>
</feature>
<reference evidence="3" key="3">
    <citation type="journal article" date="2019" name="Microbiol. Resour. Announc.">
        <title>Draft Genome Sequences of Type Strains of Gordonibacter faecihominis, Paraeggerthella hongkongensis, Parvibacter caecicola,Slackia equolifaciens, Slackia faecicanis, and Slackia isoflavoniconvertens.</title>
        <authorList>
            <person name="Danylec N."/>
            <person name="Stoll D.A."/>
            <person name="Dotsch A."/>
            <person name="Huch M."/>
        </authorList>
    </citation>
    <scope>NUCLEOTIDE SEQUENCE</scope>
    <source>
        <strain evidence="3">DSM 16107</strain>
    </source>
</reference>
<organism evidence="3 5">
    <name type="scientific">Eggerthella sinensis</name>
    <dbReference type="NCBI Taxonomy" id="242230"/>
    <lineage>
        <taxon>Bacteria</taxon>
        <taxon>Bacillati</taxon>
        <taxon>Actinomycetota</taxon>
        <taxon>Coriobacteriia</taxon>
        <taxon>Eggerthellales</taxon>
        <taxon>Eggerthellaceae</taxon>
        <taxon>Eggerthella</taxon>
    </lineage>
</organism>
<sequence>MALAPAASYARTMTLYLSHLSALACIARSADVAPSDALRRATPRIAGPLPPACVASTAALDALFDRSLPRPEKPVHLLVPSAAARTGDARAVCHVRSGSFPRRSFWRLAPDACASGPELCFVQMAETLPQAHLVRLGMELCGTYGVPTVNQVDFDRAHPYTTVERLGRFIDEIGPVPGAKQARRALRSVVDGSASPFETALVMLLCLPLSKGGYGLPRPEMNRGMNARWSTVRRAADKRFACDLLWRDAAVAVEYESFQHHSKKGKLADDARRRNDLLAHGITVVPVTTRTVQNLIELDQVAHLLARKLGKRLRPDARSWPERQHRLHGTLLGVPDAPR</sequence>
<proteinExistence type="predicted"/>